<dbReference type="InterPro" id="IPR036610">
    <property type="entry name" value="PEBP-like_sf"/>
</dbReference>
<evidence type="ECO:0000313" key="1">
    <source>
        <dbReference type="EMBL" id="CRK12177.1"/>
    </source>
</evidence>
<dbReference type="Proteomes" id="UP000044602">
    <property type="component" value="Unassembled WGS sequence"/>
</dbReference>
<name>A0A0G4KR16_VERLO</name>
<dbReference type="EMBL" id="CVQH01003447">
    <property type="protein sequence ID" value="CRK12177.1"/>
    <property type="molecule type" value="Genomic_DNA"/>
</dbReference>
<sequence length="459" mass="50645">MMTSSIHLMAPRLEKTIGCLLKRARNISSLDDRPFHHGPAFVVHPDPTITIVSSDCGPSPAELHAEYLRNDLFKECGRMPCLSWNCPASIKDEVREWLLIIEDLDAPWCRPIVHGLYAGIPAAKLSVEPEDFVVVDDEKCRLDGGFHFGRNSRKKVYTAPKPMLNHGLHRYSFQVVALSRQLDVTLLESRATRKAYSKAIQGRATFCPKNMGIAITTITGSESAVERIGMGHCGSVWASKSSIALKREDGGPGRSLVNEHDVHRTLLRAAIGAFQLSSSSAQSHQINIPLCHRFLTADDAAAWSGILPQLPETYTSCNALLSERIPPMPEPARRLLVEKYCPEPIRESILADPKNEDCIIRAYLGRRRFRPRAASRFAAFSLRDYPLHVDQMEDLGLDLPAPAAAMAQALAFMHWRARVDANDVEFVLAPARGLGEGAIFAPGGKCLTKACWGAMFSGC</sequence>
<dbReference type="InterPro" id="IPR049556">
    <property type="entry name" value="PhiB"/>
</dbReference>
<keyword evidence="2" id="KW-1185">Reference proteome</keyword>
<dbReference type="CDD" id="cd00457">
    <property type="entry name" value="PEBP"/>
    <property type="match status" value="1"/>
</dbReference>
<dbReference type="SUPFAM" id="SSF49777">
    <property type="entry name" value="PEBP-like"/>
    <property type="match status" value="1"/>
</dbReference>
<reference evidence="1 2" key="1">
    <citation type="submission" date="2015-05" db="EMBL/GenBank/DDBJ databases">
        <authorList>
            <person name="Wang D.B."/>
            <person name="Wang M."/>
        </authorList>
    </citation>
    <scope>NUCLEOTIDE SEQUENCE [LARGE SCALE GENOMIC DNA]</scope>
    <source>
        <strain evidence="1">VL1</strain>
    </source>
</reference>
<organism evidence="1 2">
    <name type="scientific">Verticillium longisporum</name>
    <name type="common">Verticillium dahliae var. longisporum</name>
    <dbReference type="NCBI Taxonomy" id="100787"/>
    <lineage>
        <taxon>Eukaryota</taxon>
        <taxon>Fungi</taxon>
        <taxon>Dikarya</taxon>
        <taxon>Ascomycota</taxon>
        <taxon>Pezizomycotina</taxon>
        <taxon>Sordariomycetes</taxon>
        <taxon>Hypocreomycetidae</taxon>
        <taxon>Glomerellales</taxon>
        <taxon>Plectosphaerellaceae</taxon>
        <taxon>Verticillium</taxon>
    </lineage>
</organism>
<gene>
    <name evidence="1" type="ORF">BN1708_010373</name>
</gene>
<evidence type="ECO:0000313" key="2">
    <source>
        <dbReference type="Proteomes" id="UP000044602"/>
    </source>
</evidence>
<dbReference type="InterPro" id="IPR008914">
    <property type="entry name" value="PEBP"/>
</dbReference>
<dbReference type="Pfam" id="PF01161">
    <property type="entry name" value="PBP"/>
    <property type="match status" value="1"/>
</dbReference>
<dbReference type="PANTHER" id="PTHR40780">
    <property type="entry name" value="DUF3669 DOMAIN-CONTAINING PROTEIN"/>
    <property type="match status" value="1"/>
</dbReference>
<evidence type="ECO:0008006" key="3">
    <source>
        <dbReference type="Google" id="ProtNLM"/>
    </source>
</evidence>
<protein>
    <recommendedName>
        <fullName evidence="3">DUF3669 domain-containing protein</fullName>
    </recommendedName>
</protein>
<dbReference type="Gene3D" id="3.90.280.10">
    <property type="entry name" value="PEBP-like"/>
    <property type="match status" value="1"/>
</dbReference>
<dbReference type="PANTHER" id="PTHR40780:SF3">
    <property type="entry name" value="DUF3669 DOMAIN-CONTAINING PROTEIN"/>
    <property type="match status" value="1"/>
</dbReference>
<accession>A0A0G4KR16</accession>
<dbReference type="AlphaFoldDB" id="A0A0G4KR16"/>
<proteinExistence type="predicted"/>